<accession>A0ABV8X8R2</accession>
<dbReference type="PANTHER" id="PTHR43758:SF2">
    <property type="entry name" value="OXIDIZED PURINE NUCLEOSIDE TRIPHOSPHATE HYDROLASE"/>
    <property type="match status" value="1"/>
</dbReference>
<dbReference type="PROSITE" id="PS51462">
    <property type="entry name" value="NUDIX"/>
    <property type="match status" value="1"/>
</dbReference>
<organism evidence="7 8">
    <name type="scientific">Chungangia koreensis</name>
    <dbReference type="NCBI Taxonomy" id="752657"/>
    <lineage>
        <taxon>Bacteria</taxon>
        <taxon>Bacillati</taxon>
        <taxon>Bacillota</taxon>
        <taxon>Bacilli</taxon>
        <taxon>Lactobacillales</taxon>
        <taxon>Chungangia</taxon>
    </lineage>
</organism>
<evidence type="ECO:0000259" key="6">
    <source>
        <dbReference type="PROSITE" id="PS51462"/>
    </source>
</evidence>
<dbReference type="InterPro" id="IPR000086">
    <property type="entry name" value="NUDIX_hydrolase_dom"/>
</dbReference>
<comment type="caution">
    <text evidence="7">The sequence shown here is derived from an EMBL/GenBank/DDBJ whole genome shotgun (WGS) entry which is preliminary data.</text>
</comment>
<dbReference type="Pfam" id="PF00293">
    <property type="entry name" value="NUDIX"/>
    <property type="match status" value="1"/>
</dbReference>
<evidence type="ECO:0000256" key="5">
    <source>
        <dbReference type="ARBA" id="ARBA00022842"/>
    </source>
</evidence>
<dbReference type="InterPro" id="IPR015797">
    <property type="entry name" value="NUDIX_hydrolase-like_dom_sf"/>
</dbReference>
<dbReference type="Gene3D" id="3.90.79.10">
    <property type="entry name" value="Nucleoside Triphosphate Pyrophosphohydrolase"/>
    <property type="match status" value="1"/>
</dbReference>
<evidence type="ECO:0000256" key="4">
    <source>
        <dbReference type="ARBA" id="ARBA00022801"/>
    </source>
</evidence>
<feature type="domain" description="Nudix hydrolase" evidence="6">
    <location>
        <begin position="1"/>
        <end position="129"/>
    </location>
</feature>
<protein>
    <submittedName>
        <fullName evidence="7">NUDIX domain-containing protein</fullName>
    </submittedName>
</protein>
<dbReference type="SUPFAM" id="SSF55811">
    <property type="entry name" value="Nudix"/>
    <property type="match status" value="1"/>
</dbReference>
<evidence type="ECO:0000256" key="2">
    <source>
        <dbReference type="ARBA" id="ARBA00005582"/>
    </source>
</evidence>
<dbReference type="CDD" id="cd18886">
    <property type="entry name" value="NUDIX_MutT_Nudt1"/>
    <property type="match status" value="1"/>
</dbReference>
<evidence type="ECO:0000313" key="8">
    <source>
        <dbReference type="Proteomes" id="UP001595817"/>
    </source>
</evidence>
<keyword evidence="5" id="KW-0460">Magnesium</keyword>
<keyword evidence="4" id="KW-0378">Hydrolase</keyword>
<keyword evidence="3" id="KW-0479">Metal-binding</keyword>
<dbReference type="PANTHER" id="PTHR43758">
    <property type="entry name" value="7,8-DIHYDRO-8-OXOGUANINE TRIPHOSPHATASE"/>
    <property type="match status" value="1"/>
</dbReference>
<gene>
    <name evidence="7" type="ORF">ACFOZY_13795</name>
</gene>
<evidence type="ECO:0000313" key="7">
    <source>
        <dbReference type="EMBL" id="MFC4411494.1"/>
    </source>
</evidence>
<comment type="cofactor">
    <cofactor evidence="1">
        <name>Mg(2+)</name>
        <dbReference type="ChEBI" id="CHEBI:18420"/>
    </cofactor>
</comment>
<dbReference type="PROSITE" id="PS00893">
    <property type="entry name" value="NUDIX_BOX"/>
    <property type="match status" value="1"/>
</dbReference>
<evidence type="ECO:0000256" key="3">
    <source>
        <dbReference type="ARBA" id="ARBA00022723"/>
    </source>
</evidence>
<comment type="similarity">
    <text evidence="2">Belongs to the Nudix hydrolase family.</text>
</comment>
<dbReference type="Proteomes" id="UP001595817">
    <property type="component" value="Unassembled WGS sequence"/>
</dbReference>
<name>A0ABV8X8R2_9LACT</name>
<sequence length="161" mass="18290">MQRIANLIVLRDGQVLLLKKPRRGWYVAPGGKMEPGESIYQAAIREFSEETNTVPSNPHLKGIYTMVIVDPETETAIDEWMLYTFVADGLTGDLLEENREGVLEWHPVESLYHLPMAEGDRSNLLFAVTQSGLQYGTFVYTQDFELLKEDLQSSNEGDHKK</sequence>
<dbReference type="RefSeq" id="WP_378156501.1">
    <property type="nucleotide sequence ID" value="NZ_JBHSEC010000020.1"/>
</dbReference>
<proteinExistence type="inferred from homology"/>
<dbReference type="InterPro" id="IPR020084">
    <property type="entry name" value="NUDIX_hydrolase_CS"/>
</dbReference>
<keyword evidence="8" id="KW-1185">Reference proteome</keyword>
<dbReference type="EMBL" id="JBHSEC010000020">
    <property type="protein sequence ID" value="MFC4411494.1"/>
    <property type="molecule type" value="Genomic_DNA"/>
</dbReference>
<evidence type="ECO:0000256" key="1">
    <source>
        <dbReference type="ARBA" id="ARBA00001946"/>
    </source>
</evidence>
<reference evidence="8" key="1">
    <citation type="journal article" date="2019" name="Int. J. Syst. Evol. Microbiol.">
        <title>The Global Catalogue of Microorganisms (GCM) 10K type strain sequencing project: providing services to taxonomists for standard genome sequencing and annotation.</title>
        <authorList>
            <consortium name="The Broad Institute Genomics Platform"/>
            <consortium name="The Broad Institute Genome Sequencing Center for Infectious Disease"/>
            <person name="Wu L."/>
            <person name="Ma J."/>
        </authorList>
    </citation>
    <scope>NUCLEOTIDE SEQUENCE [LARGE SCALE GENOMIC DNA]</scope>
    <source>
        <strain evidence="8">CCUG 59778</strain>
    </source>
</reference>